<keyword evidence="3" id="KW-0813">Transport</keyword>
<protein>
    <submittedName>
        <fullName evidence="14">Cytochrome b ascorbate-dependent protein 3-like isoform X1</fullName>
    </submittedName>
</protein>
<keyword evidence="13" id="KW-1185">Reference proteome</keyword>
<feature type="transmembrane region" description="Helical" evidence="11">
    <location>
        <begin position="190"/>
        <end position="214"/>
    </location>
</feature>
<evidence type="ECO:0000259" key="12">
    <source>
        <dbReference type="PROSITE" id="PS50939"/>
    </source>
</evidence>
<evidence type="ECO:0000256" key="2">
    <source>
        <dbReference type="ARBA" id="ARBA00004141"/>
    </source>
</evidence>
<keyword evidence="10 11" id="KW-0472">Membrane</keyword>
<comment type="cofactor">
    <cofactor evidence="1">
        <name>heme b</name>
        <dbReference type="ChEBI" id="CHEBI:60344"/>
    </cofactor>
</comment>
<keyword evidence="6" id="KW-0479">Metal-binding</keyword>
<dbReference type="GeneID" id="111089463"/>
<accession>A0ABM1TPX4</accession>
<dbReference type="InterPro" id="IPR043205">
    <property type="entry name" value="CYB561/CYBRD1-like"/>
</dbReference>
<keyword evidence="7" id="KW-0249">Electron transport</keyword>
<dbReference type="PANTHER" id="PTHR10106:SF24">
    <property type="entry name" value="NO EXTENDED MEMORY, ISOFORM A"/>
    <property type="match status" value="1"/>
</dbReference>
<feature type="transmembrane region" description="Helical" evidence="11">
    <location>
        <begin position="83"/>
        <end position="102"/>
    </location>
</feature>
<keyword evidence="4" id="KW-0349">Heme</keyword>
<feature type="transmembrane region" description="Helical" evidence="11">
    <location>
        <begin position="238"/>
        <end position="258"/>
    </location>
</feature>
<dbReference type="Proteomes" id="UP000694941">
    <property type="component" value="Unplaced"/>
</dbReference>
<dbReference type="SMART" id="SM00665">
    <property type="entry name" value="B561"/>
    <property type="match status" value="1"/>
</dbReference>
<feature type="transmembrane region" description="Helical" evidence="11">
    <location>
        <begin position="153"/>
        <end position="178"/>
    </location>
</feature>
<keyword evidence="5 11" id="KW-0812">Transmembrane</keyword>
<reference evidence="14" key="1">
    <citation type="submission" date="2025-08" db="UniProtKB">
        <authorList>
            <consortium name="RefSeq"/>
        </authorList>
    </citation>
    <scope>IDENTIFICATION</scope>
    <source>
        <tissue evidence="14">Muscle</tissue>
    </source>
</reference>
<dbReference type="PROSITE" id="PS50939">
    <property type="entry name" value="CYTOCHROME_B561"/>
    <property type="match status" value="1"/>
</dbReference>
<evidence type="ECO:0000256" key="4">
    <source>
        <dbReference type="ARBA" id="ARBA00022617"/>
    </source>
</evidence>
<name>A0ABM1TPX4_LIMPO</name>
<evidence type="ECO:0000256" key="3">
    <source>
        <dbReference type="ARBA" id="ARBA00022448"/>
    </source>
</evidence>
<organism evidence="13 14">
    <name type="scientific">Limulus polyphemus</name>
    <name type="common">Atlantic horseshoe crab</name>
    <dbReference type="NCBI Taxonomy" id="6850"/>
    <lineage>
        <taxon>Eukaryota</taxon>
        <taxon>Metazoa</taxon>
        <taxon>Ecdysozoa</taxon>
        <taxon>Arthropoda</taxon>
        <taxon>Chelicerata</taxon>
        <taxon>Merostomata</taxon>
        <taxon>Xiphosura</taxon>
        <taxon>Limulidae</taxon>
        <taxon>Limulus</taxon>
    </lineage>
</organism>
<evidence type="ECO:0000256" key="9">
    <source>
        <dbReference type="ARBA" id="ARBA00023004"/>
    </source>
</evidence>
<keyword evidence="9" id="KW-0408">Iron</keyword>
<evidence type="ECO:0000256" key="8">
    <source>
        <dbReference type="ARBA" id="ARBA00022989"/>
    </source>
</evidence>
<evidence type="ECO:0000313" key="14">
    <source>
        <dbReference type="RefSeq" id="XP_022257930.1"/>
    </source>
</evidence>
<evidence type="ECO:0000256" key="11">
    <source>
        <dbReference type="SAM" id="Phobius"/>
    </source>
</evidence>
<keyword evidence="8 11" id="KW-1133">Transmembrane helix</keyword>
<feature type="domain" description="Cytochrome b561" evidence="12">
    <location>
        <begin position="46"/>
        <end position="259"/>
    </location>
</feature>
<dbReference type="Pfam" id="PF03188">
    <property type="entry name" value="Cytochrom_B561"/>
    <property type="match status" value="1"/>
</dbReference>
<feature type="transmembrane region" description="Helical" evidence="11">
    <location>
        <begin position="40"/>
        <end position="63"/>
    </location>
</feature>
<sequence length="272" mass="30503">MFELHDSRSLESESSDDVTDRVSKNSAYEEKVSIMVKCGFALWTFIAEVLLFGVLGLCLFWIFYYGGGVTWTNDVTKQFNLHYVLMIGGFIFFNGQAILAYRCLSCYKKIYTKVIHTSFFVFGMSSITVGLVSAIQGHNGAQDPKHFYSLHSWIGLATIGMFALQFLVGFMSFLVFLCCDNATVKLRQRLLPTHITFGLIIFGMAIATCLTGLMQTARHMLSGTIDKQNYEDLPEQTLVINILAVSLLALGIVIIYLVRNNSFKRSATLIIN</sequence>
<evidence type="ECO:0000256" key="10">
    <source>
        <dbReference type="ARBA" id="ARBA00023136"/>
    </source>
</evidence>
<evidence type="ECO:0000313" key="13">
    <source>
        <dbReference type="Proteomes" id="UP000694941"/>
    </source>
</evidence>
<feature type="transmembrane region" description="Helical" evidence="11">
    <location>
        <begin position="114"/>
        <end position="133"/>
    </location>
</feature>
<dbReference type="Gene3D" id="1.20.120.1770">
    <property type="match status" value="1"/>
</dbReference>
<evidence type="ECO:0000256" key="6">
    <source>
        <dbReference type="ARBA" id="ARBA00022723"/>
    </source>
</evidence>
<dbReference type="RefSeq" id="XP_022257930.1">
    <property type="nucleotide sequence ID" value="XM_022402222.1"/>
</dbReference>
<gene>
    <name evidence="14" type="primary">LOC111089463</name>
</gene>
<proteinExistence type="predicted"/>
<evidence type="ECO:0000256" key="1">
    <source>
        <dbReference type="ARBA" id="ARBA00001970"/>
    </source>
</evidence>
<comment type="subcellular location">
    <subcellularLocation>
        <location evidence="2">Membrane</location>
        <topology evidence="2">Multi-pass membrane protein</topology>
    </subcellularLocation>
</comment>
<evidence type="ECO:0000256" key="7">
    <source>
        <dbReference type="ARBA" id="ARBA00022982"/>
    </source>
</evidence>
<dbReference type="PANTHER" id="PTHR10106">
    <property type="entry name" value="CYTOCHROME B561-RELATED"/>
    <property type="match status" value="1"/>
</dbReference>
<evidence type="ECO:0000256" key="5">
    <source>
        <dbReference type="ARBA" id="ARBA00022692"/>
    </source>
</evidence>
<dbReference type="InterPro" id="IPR006593">
    <property type="entry name" value="Cyt_b561/ferric_Rdtase_TM"/>
</dbReference>